<keyword evidence="8" id="KW-1185">Reference proteome</keyword>
<proteinExistence type="inferred from homology"/>
<evidence type="ECO:0000256" key="6">
    <source>
        <dbReference type="HAMAP-Rule" id="MF_01369"/>
    </source>
</evidence>
<dbReference type="Proteomes" id="UP000218627">
    <property type="component" value="Unassembled WGS sequence"/>
</dbReference>
<evidence type="ECO:0000256" key="2">
    <source>
        <dbReference type="ARBA" id="ARBA00022730"/>
    </source>
</evidence>
<comment type="similarity">
    <text evidence="1 6">Belongs to the universal ribosomal protein uL23 family.</text>
</comment>
<dbReference type="HAMAP" id="MF_01369_B">
    <property type="entry name" value="Ribosomal_uL23_B"/>
    <property type="match status" value="1"/>
</dbReference>
<dbReference type="GO" id="GO:1990904">
    <property type="term" value="C:ribonucleoprotein complex"/>
    <property type="evidence" value="ECO:0007669"/>
    <property type="project" value="UniProtKB-KW"/>
</dbReference>
<dbReference type="EMBL" id="OBEN01000001">
    <property type="protein sequence ID" value="SNZ11781.1"/>
    <property type="molecule type" value="Genomic_DNA"/>
</dbReference>
<dbReference type="Gene3D" id="3.30.70.330">
    <property type="match status" value="1"/>
</dbReference>
<dbReference type="GO" id="GO:0006412">
    <property type="term" value="P:translation"/>
    <property type="evidence" value="ECO:0007669"/>
    <property type="project" value="UniProtKB-UniRule"/>
</dbReference>
<evidence type="ECO:0000256" key="3">
    <source>
        <dbReference type="ARBA" id="ARBA00022884"/>
    </source>
</evidence>
<evidence type="ECO:0000256" key="5">
    <source>
        <dbReference type="ARBA" id="ARBA00023274"/>
    </source>
</evidence>
<name>A0A285NVX4_9AQUI</name>
<keyword evidence="3 6" id="KW-0694">RNA-binding</keyword>
<evidence type="ECO:0000256" key="1">
    <source>
        <dbReference type="ARBA" id="ARBA00006700"/>
    </source>
</evidence>
<dbReference type="SUPFAM" id="SSF54189">
    <property type="entry name" value="Ribosomal proteins S24e, L23 and L15e"/>
    <property type="match status" value="1"/>
</dbReference>
<comment type="subunit">
    <text evidence="6">Part of the 50S ribosomal subunit. Contacts protein L29, and trigger factor when it is bound to the ribosome.</text>
</comment>
<dbReference type="RefSeq" id="WP_096600405.1">
    <property type="nucleotide sequence ID" value="NZ_OBEN01000001.1"/>
</dbReference>
<evidence type="ECO:0000313" key="7">
    <source>
        <dbReference type="EMBL" id="SNZ11781.1"/>
    </source>
</evidence>
<dbReference type="InterPro" id="IPR012677">
    <property type="entry name" value="Nucleotide-bd_a/b_plait_sf"/>
</dbReference>
<dbReference type="GO" id="GO:0019843">
    <property type="term" value="F:rRNA binding"/>
    <property type="evidence" value="ECO:0007669"/>
    <property type="project" value="UniProtKB-UniRule"/>
</dbReference>
<dbReference type="GO" id="GO:0003735">
    <property type="term" value="F:structural constituent of ribosome"/>
    <property type="evidence" value="ECO:0007669"/>
    <property type="project" value="InterPro"/>
</dbReference>
<accession>A0A285NVX4</accession>
<keyword evidence="5 6" id="KW-0687">Ribonucleoprotein</keyword>
<organism evidence="7 8">
    <name type="scientific">Hydrogenobacter hydrogenophilus</name>
    <dbReference type="NCBI Taxonomy" id="35835"/>
    <lineage>
        <taxon>Bacteria</taxon>
        <taxon>Pseudomonadati</taxon>
        <taxon>Aquificota</taxon>
        <taxon>Aquificia</taxon>
        <taxon>Aquificales</taxon>
        <taxon>Aquificaceae</taxon>
        <taxon>Hydrogenobacter</taxon>
    </lineage>
</organism>
<keyword evidence="2 6" id="KW-0699">rRNA-binding</keyword>
<dbReference type="FunFam" id="3.30.70.330:FF:000001">
    <property type="entry name" value="50S ribosomal protein L23"/>
    <property type="match status" value="1"/>
</dbReference>
<dbReference type="OrthoDB" id="9793353at2"/>
<keyword evidence="4 6" id="KW-0689">Ribosomal protein</keyword>
<dbReference type="InterPro" id="IPR013025">
    <property type="entry name" value="Ribosomal_uL23-like"/>
</dbReference>
<dbReference type="AlphaFoldDB" id="A0A285NVX4"/>
<dbReference type="Pfam" id="PF00276">
    <property type="entry name" value="Ribosomal_L23"/>
    <property type="match status" value="1"/>
</dbReference>
<evidence type="ECO:0000256" key="4">
    <source>
        <dbReference type="ARBA" id="ARBA00022980"/>
    </source>
</evidence>
<reference evidence="8" key="1">
    <citation type="submission" date="2017-09" db="EMBL/GenBank/DDBJ databases">
        <authorList>
            <person name="Varghese N."/>
            <person name="Submissions S."/>
        </authorList>
    </citation>
    <scope>NUCLEOTIDE SEQUENCE [LARGE SCALE GENOMIC DNA]</scope>
    <source>
        <strain evidence="8">DSM 2913</strain>
    </source>
</reference>
<protein>
    <recommendedName>
        <fullName evidence="6">Large ribosomal subunit protein uL23</fullName>
    </recommendedName>
</protein>
<gene>
    <name evidence="6" type="primary">rplW</name>
    <name evidence="7" type="ORF">SAMN06265353_0325</name>
</gene>
<dbReference type="InterPro" id="IPR012678">
    <property type="entry name" value="Ribosomal_uL23/eL15/eS24_sf"/>
</dbReference>
<dbReference type="GO" id="GO:0005840">
    <property type="term" value="C:ribosome"/>
    <property type="evidence" value="ECO:0007669"/>
    <property type="project" value="UniProtKB-KW"/>
</dbReference>
<sequence>MRKPEEIIIRPIITEKSNRLMEDHKKYTFEVALDATKHEIKYAVEQLFKVPVLKVNTIIVKPKKKRVLGKFRKYGYTRSYKKAIITIPPDKEIDLLNL</sequence>
<dbReference type="NCBIfam" id="NF004363">
    <property type="entry name" value="PRK05738.2-4"/>
    <property type="match status" value="1"/>
</dbReference>
<comment type="function">
    <text evidence="6">One of the early assembly proteins it binds 23S rRNA. One of the proteins that surrounds the polypeptide exit tunnel on the outside of the ribosome. Forms the main docking site for trigger factor binding to the ribosome.</text>
</comment>
<evidence type="ECO:0000313" key="8">
    <source>
        <dbReference type="Proteomes" id="UP000218627"/>
    </source>
</evidence>
<dbReference type="PANTHER" id="PTHR11620">
    <property type="entry name" value="60S RIBOSOMAL PROTEIN L23A"/>
    <property type="match status" value="1"/>
</dbReference>